<dbReference type="AlphaFoldDB" id="A0AA87DDM3"/>
<reference evidence="1 2" key="1">
    <citation type="submission" date="2010-06" db="EMBL/GenBank/DDBJ databases">
        <authorList>
            <person name="Muzny D."/>
            <person name="Qin X."/>
            <person name="Buhay C."/>
            <person name="Dugan-Rocha S."/>
            <person name="Ding Y."/>
            <person name="Chen G."/>
            <person name="Hawes A."/>
            <person name="Holder M."/>
            <person name="Jhangiani S."/>
            <person name="Johnson A."/>
            <person name="Khan Z."/>
            <person name="Li Z."/>
            <person name="Liu W."/>
            <person name="Liu X."/>
            <person name="Perez L."/>
            <person name="Shen H."/>
            <person name="Wang Q."/>
            <person name="Watt J."/>
            <person name="Xi L."/>
            <person name="Xin Y."/>
            <person name="Zhou J."/>
            <person name="Deng J."/>
            <person name="Jiang H."/>
            <person name="Liu Y."/>
            <person name="Qu J."/>
            <person name="Song X.-Z."/>
            <person name="Zhang L."/>
            <person name="Villasana D."/>
            <person name="Johnson A."/>
            <person name="Liu J."/>
            <person name="Liyanage D."/>
            <person name="Lorensuhewa L."/>
            <person name="Robinson T."/>
            <person name="Song A."/>
            <person name="Song B.-B."/>
            <person name="Dinh H."/>
            <person name="Thornton R."/>
            <person name="Coyle M."/>
            <person name="Francisco L."/>
            <person name="Jackson L."/>
            <person name="Javaid M."/>
            <person name="Korchina V."/>
            <person name="Kovar C."/>
            <person name="Mata R."/>
            <person name="Mathew T."/>
            <person name="Ngo R."/>
            <person name="Nguyen L."/>
            <person name="Nguyen N."/>
            <person name="Okwuonu G."/>
            <person name="Ongeri F."/>
            <person name="Pham C."/>
            <person name="Simmons D."/>
            <person name="Wilczek-Boney K."/>
            <person name="Hale W."/>
            <person name="Jakkamsetti A."/>
            <person name="Pham P."/>
            <person name="Ruth R."/>
            <person name="San Lucas F."/>
            <person name="Warren J."/>
            <person name="Zhang J."/>
            <person name="Zhao Z."/>
            <person name="Zhou C."/>
            <person name="Zhu D."/>
            <person name="Lee S."/>
            <person name="Bess C."/>
            <person name="Blankenburg K."/>
            <person name="Forbes L."/>
            <person name="Fu Q."/>
            <person name="Gubbala S."/>
            <person name="Hirani K."/>
            <person name="Jayaseelan J.C."/>
            <person name="Lara F."/>
            <person name="Munidasa M."/>
            <person name="Palculict T."/>
            <person name="Patil S."/>
            <person name="Pu L.-L."/>
            <person name="Saada N."/>
            <person name="Tang L."/>
            <person name="Weissenberger G."/>
            <person name="Zhu Y."/>
            <person name="Hemphill L."/>
            <person name="Shang Y."/>
            <person name="Youmans B."/>
            <person name="Ayvaz T."/>
            <person name="Ross M."/>
            <person name="Santibanez J."/>
            <person name="Aqrawi P."/>
            <person name="Gross S."/>
            <person name="Joshi V."/>
            <person name="Fowler G."/>
            <person name="Nazareth L."/>
            <person name="Reid J."/>
            <person name="Worley K."/>
            <person name="Petrosino J."/>
            <person name="Highlander S."/>
            <person name="Gibbs R."/>
        </authorList>
    </citation>
    <scope>NUCLEOTIDE SEQUENCE [LARGE SCALE GENOMIC DNA]</scope>
    <source>
        <strain evidence="1 2">JV-V03</strain>
    </source>
</reference>
<comment type="caution">
    <text evidence="1">The sequence shown here is derived from an EMBL/GenBank/DDBJ whole genome shotgun (WGS) entry which is preliminary data.</text>
</comment>
<gene>
    <name evidence="1" type="ORF">HMPREF0514_10300</name>
</gene>
<proteinExistence type="predicted"/>
<evidence type="ECO:0000313" key="1">
    <source>
        <dbReference type="EMBL" id="EFJ69856.1"/>
    </source>
</evidence>
<sequence length="53" mass="6429">MRLFAFKREVESYDGFTKRINDWVNLHKEITIVDYNFGYDNDGELQTVVVKWK</sequence>
<name>A0AA87DDM3_9LACO</name>
<organism evidence="1 2">
    <name type="scientific">Lactobacillus paragasseri JV-V03</name>
    <dbReference type="NCBI Taxonomy" id="525326"/>
    <lineage>
        <taxon>Bacteria</taxon>
        <taxon>Bacillati</taxon>
        <taxon>Bacillota</taxon>
        <taxon>Bacilli</taxon>
        <taxon>Lactobacillales</taxon>
        <taxon>Lactobacillaceae</taxon>
        <taxon>Lactobacillus</taxon>
    </lineage>
</organism>
<accession>A0AA87DDM3</accession>
<dbReference type="Proteomes" id="UP000003672">
    <property type="component" value="Unassembled WGS sequence"/>
</dbReference>
<evidence type="ECO:0000313" key="2">
    <source>
        <dbReference type="Proteomes" id="UP000003672"/>
    </source>
</evidence>
<dbReference type="EMBL" id="ACGO02000001">
    <property type="protein sequence ID" value="EFJ69856.1"/>
    <property type="molecule type" value="Genomic_DNA"/>
</dbReference>
<protein>
    <submittedName>
        <fullName evidence="1">Uncharacterized protein</fullName>
    </submittedName>
</protein>